<dbReference type="InterPro" id="IPR045254">
    <property type="entry name" value="Nit1/2_C-N_Hydrolase"/>
</dbReference>
<reference evidence="6 7" key="1">
    <citation type="journal article" date="2007" name="Proc. Natl. Acad. Sci. U.S.A.">
        <title>Independent sorting-out of thousands of duplicated gene pairs in two yeast species descended from a whole-genome duplication.</title>
        <authorList>
            <person name="Scannell D.R."/>
            <person name="Frank A.C."/>
            <person name="Conant G.C."/>
            <person name="Byrne K.P."/>
            <person name="Woolfit M."/>
            <person name="Wolfe K.H."/>
        </authorList>
    </citation>
    <scope>NUCLEOTIDE SEQUENCE [LARGE SCALE GENOMIC DNA]</scope>
    <source>
        <strain evidence="7">ATCC 22028 / DSM 70294 / BCRC 21397 / CBS 2163 / NBRC 10782 / NRRL Y-8283 / UCD 57-17</strain>
    </source>
</reference>
<dbReference type="Gene3D" id="3.60.110.10">
    <property type="entry name" value="Carbon-nitrogen hydrolase"/>
    <property type="match status" value="1"/>
</dbReference>
<dbReference type="GO" id="GO:0043605">
    <property type="term" value="P:amide catabolic process"/>
    <property type="evidence" value="ECO:0007669"/>
    <property type="project" value="EnsemblFungi"/>
</dbReference>
<dbReference type="PANTHER" id="PTHR23088">
    <property type="entry name" value="NITRILASE-RELATED"/>
    <property type="match status" value="1"/>
</dbReference>
<keyword evidence="3" id="KW-0963">Cytoplasm</keyword>
<dbReference type="PhylomeDB" id="A7TQY5"/>
<dbReference type="InParanoid" id="A7TQY5"/>
<accession>A7TQY5</accession>
<dbReference type="FunFam" id="3.60.110.10:FF:000024">
    <property type="entry name" value="Deaminated glutathione amidase"/>
    <property type="match status" value="1"/>
</dbReference>
<proteinExistence type="inferred from homology"/>
<gene>
    <name evidence="6" type="ORF">Kpol_448p10</name>
</gene>
<dbReference type="Proteomes" id="UP000000267">
    <property type="component" value="Unassembled WGS sequence"/>
</dbReference>
<sequence>MSKIFRIAVGQLCAGSNLSKNLQVVKDLINQAIDKNARVIFFPEATDYLAKDASHSIKLAHQSDQFIKNLQNFIKETNLYKGRSIDVSIGVHMPSSENIGNNMEKVKNVLIYINSKGETIHHYQKIHLFDVDIANGPVLKESNSVQPGNIIPDIIETPVGKLGSSICYDIRFPELAQRLRIKGAEIICYPSAFTMKTGKLHWEALGKARALDTQCFIVMPGQQGVHEIEDLEPNKKRESWGHSMVINPWGQIIGEIESTDSQPKLLVVDLDYKDLNEARESLPIFKHKRVDIFGD</sequence>
<keyword evidence="4" id="KW-0378">Hydrolase</keyword>
<feature type="domain" description="CN hydrolase" evidence="5">
    <location>
        <begin position="5"/>
        <end position="272"/>
    </location>
</feature>
<name>A7TQY5_VANPO</name>
<dbReference type="Pfam" id="PF00795">
    <property type="entry name" value="CN_hydrolase"/>
    <property type="match status" value="1"/>
</dbReference>
<dbReference type="OMA" id="KRESWGH"/>
<evidence type="ECO:0000259" key="5">
    <source>
        <dbReference type="PROSITE" id="PS50263"/>
    </source>
</evidence>
<dbReference type="SUPFAM" id="SSF56317">
    <property type="entry name" value="Carbon-nitrogen hydrolase"/>
    <property type="match status" value="1"/>
</dbReference>
<dbReference type="OrthoDB" id="10250282at2759"/>
<keyword evidence="7" id="KW-1185">Reference proteome</keyword>
<comment type="similarity">
    <text evidence="2">Belongs to the carbon-nitrogen hydrolase superfamily. NIT1/NIT2 family.</text>
</comment>
<dbReference type="PROSITE" id="PS50263">
    <property type="entry name" value="CN_HYDROLASE"/>
    <property type="match status" value="1"/>
</dbReference>
<organism evidence="7">
    <name type="scientific">Vanderwaltozyma polyspora (strain ATCC 22028 / DSM 70294 / BCRC 21397 / CBS 2163 / NBRC 10782 / NRRL Y-8283 / UCD 57-17)</name>
    <name type="common">Kluyveromyces polysporus</name>
    <dbReference type="NCBI Taxonomy" id="436907"/>
    <lineage>
        <taxon>Eukaryota</taxon>
        <taxon>Fungi</taxon>
        <taxon>Dikarya</taxon>
        <taxon>Ascomycota</taxon>
        <taxon>Saccharomycotina</taxon>
        <taxon>Saccharomycetes</taxon>
        <taxon>Saccharomycetales</taxon>
        <taxon>Saccharomycetaceae</taxon>
        <taxon>Vanderwaltozyma</taxon>
    </lineage>
</organism>
<dbReference type="eggNOG" id="KOG0807">
    <property type="taxonomic scope" value="Eukaryota"/>
</dbReference>
<dbReference type="KEGG" id="vpo:Kpol_448p10"/>
<evidence type="ECO:0000256" key="1">
    <source>
        <dbReference type="ARBA" id="ARBA00004496"/>
    </source>
</evidence>
<evidence type="ECO:0000256" key="3">
    <source>
        <dbReference type="ARBA" id="ARBA00022490"/>
    </source>
</evidence>
<dbReference type="InterPro" id="IPR036526">
    <property type="entry name" value="C-N_Hydrolase_sf"/>
</dbReference>
<comment type="subcellular location">
    <subcellularLocation>
        <location evidence="1">Cytoplasm</location>
    </subcellularLocation>
</comment>
<dbReference type="CDD" id="cd07572">
    <property type="entry name" value="nit"/>
    <property type="match status" value="1"/>
</dbReference>
<dbReference type="InterPro" id="IPR001110">
    <property type="entry name" value="UPF0012_CS"/>
</dbReference>
<dbReference type="PROSITE" id="PS01227">
    <property type="entry name" value="UPF0012"/>
    <property type="match status" value="1"/>
</dbReference>
<dbReference type="GeneID" id="5543402"/>
<evidence type="ECO:0000256" key="4">
    <source>
        <dbReference type="ARBA" id="ARBA00022801"/>
    </source>
</evidence>
<dbReference type="GO" id="GO:0110050">
    <property type="term" value="F:deaminated glutathione amidase activity"/>
    <property type="evidence" value="ECO:0007669"/>
    <property type="project" value="EnsemblFungi"/>
</dbReference>
<dbReference type="STRING" id="436907.A7TQY5"/>
<evidence type="ECO:0000313" key="6">
    <source>
        <dbReference type="EMBL" id="EDO15322.1"/>
    </source>
</evidence>
<dbReference type="GO" id="GO:0005737">
    <property type="term" value="C:cytoplasm"/>
    <property type="evidence" value="ECO:0007669"/>
    <property type="project" value="UniProtKB-SubCell"/>
</dbReference>
<dbReference type="FunCoup" id="A7TQY5">
    <property type="interactions" value="95"/>
</dbReference>
<dbReference type="InterPro" id="IPR003010">
    <property type="entry name" value="C-N_Hydrolase"/>
</dbReference>
<dbReference type="AlphaFoldDB" id="A7TQY5"/>
<dbReference type="HOGENOM" id="CLU_030130_1_2_1"/>
<dbReference type="EMBL" id="DS480466">
    <property type="protein sequence ID" value="EDO15322.1"/>
    <property type="molecule type" value="Genomic_DNA"/>
</dbReference>
<dbReference type="RefSeq" id="XP_001643180.1">
    <property type="nucleotide sequence ID" value="XM_001643130.1"/>
</dbReference>
<dbReference type="PANTHER" id="PTHR23088:SF27">
    <property type="entry name" value="DEAMINATED GLUTATHIONE AMIDASE"/>
    <property type="match status" value="1"/>
</dbReference>
<evidence type="ECO:0000256" key="2">
    <source>
        <dbReference type="ARBA" id="ARBA00010613"/>
    </source>
</evidence>
<protein>
    <recommendedName>
        <fullName evidence="5">CN hydrolase domain-containing protein</fullName>
    </recommendedName>
</protein>
<evidence type="ECO:0000313" key="7">
    <source>
        <dbReference type="Proteomes" id="UP000000267"/>
    </source>
</evidence>